<dbReference type="InterPro" id="IPR012550">
    <property type="entry name" value="DUF1706"/>
</dbReference>
<dbReference type="Pfam" id="PF08020">
    <property type="entry name" value="DUF1706"/>
    <property type="match status" value="1"/>
</dbReference>
<gene>
    <name evidence="1" type="ORF">LS65_002970</name>
</gene>
<dbReference type="Gene3D" id="1.20.120.450">
    <property type="entry name" value="dinb family like domain"/>
    <property type="match status" value="1"/>
</dbReference>
<protein>
    <submittedName>
        <fullName evidence="1">ClbS/DfsB family four-helix bundle protein</fullName>
    </submittedName>
</protein>
<dbReference type="PIRSF" id="PIRSF031551">
    <property type="entry name" value="DUF1706"/>
    <property type="match status" value="1"/>
</dbReference>
<sequence length="169" mass="19627">MPRPTNKAALLETAKENFAKLFALIEKMPLHLQEAELPYNERDKTLRDVLTHLYEWQELLLTFVQTNLNKTSDFVPFLPAPYNFKTYPKYNREILQKHQSTPLQKAKEMLQESFTNCIALIESLPPKTLFVKKHYAWCGNTSLGSYCVSATSSHYDWAIKCVKKAIKNK</sequence>
<accession>A0A099BBV2</accession>
<keyword evidence="2" id="KW-1185">Reference proteome</keyword>
<organism evidence="1 2">
    <name type="scientific">Helicobacter japonicus</name>
    <dbReference type="NCBI Taxonomy" id="425400"/>
    <lineage>
        <taxon>Bacteria</taxon>
        <taxon>Pseudomonadati</taxon>
        <taxon>Campylobacterota</taxon>
        <taxon>Epsilonproteobacteria</taxon>
        <taxon>Campylobacterales</taxon>
        <taxon>Helicobacteraceae</taxon>
        <taxon>Helicobacter</taxon>
    </lineage>
</organism>
<dbReference type="InterPro" id="IPR034660">
    <property type="entry name" value="DinB/YfiT-like"/>
</dbReference>
<dbReference type="STRING" id="425400.LS65_06895"/>
<dbReference type="PANTHER" id="PTHR40658:SF4">
    <property type="entry name" value="HYPOTHETICAL CYTOSOLIC PROTEIN"/>
    <property type="match status" value="1"/>
</dbReference>
<name>A0A099BBV2_9HELI</name>
<dbReference type="PANTHER" id="PTHR40658">
    <property type="match status" value="1"/>
</dbReference>
<dbReference type="eggNOG" id="COG4283">
    <property type="taxonomic scope" value="Bacteria"/>
</dbReference>
<reference evidence="1 2" key="1">
    <citation type="journal article" date="2014" name="Genome Announc.">
        <title>Draft genome sequences of eight enterohepatic helicobacter species isolated from both laboratory and wild rodents.</title>
        <authorList>
            <person name="Sheh A."/>
            <person name="Shen Z."/>
            <person name="Fox J.G."/>
        </authorList>
    </citation>
    <scope>NUCLEOTIDE SEQUENCE [LARGE SCALE GENOMIC DNA]</scope>
    <source>
        <strain evidence="1 2">MIT 01-6451</strain>
    </source>
</reference>
<dbReference type="OrthoDB" id="5347938at2"/>
<evidence type="ECO:0000313" key="1">
    <source>
        <dbReference type="EMBL" id="TLE02900.1"/>
    </source>
</evidence>
<dbReference type="Proteomes" id="UP000029707">
    <property type="component" value="Unassembled WGS sequence"/>
</dbReference>
<dbReference type="AlphaFoldDB" id="A0A099BBV2"/>
<dbReference type="EMBL" id="JRMQ02000002">
    <property type="protein sequence ID" value="TLE02900.1"/>
    <property type="molecule type" value="Genomic_DNA"/>
</dbReference>
<dbReference type="RefSeq" id="WP_034362623.1">
    <property type="nucleotide sequence ID" value="NZ_CAJUDB010000035.1"/>
</dbReference>
<comment type="caution">
    <text evidence="1">The sequence shown here is derived from an EMBL/GenBank/DDBJ whole genome shotgun (WGS) entry which is preliminary data.</text>
</comment>
<proteinExistence type="predicted"/>
<evidence type="ECO:0000313" key="2">
    <source>
        <dbReference type="Proteomes" id="UP000029707"/>
    </source>
</evidence>